<protein>
    <submittedName>
        <fullName evidence="1">Uncharacterized protein</fullName>
    </submittedName>
</protein>
<reference evidence="1" key="1">
    <citation type="submission" date="2006-10" db="EMBL/GenBank/DDBJ databases">
        <title>Complete sequence of Solibacter usitatus Ellin6076.</title>
        <authorList>
            <consortium name="US DOE Joint Genome Institute"/>
            <person name="Copeland A."/>
            <person name="Lucas S."/>
            <person name="Lapidus A."/>
            <person name="Barry K."/>
            <person name="Detter J.C."/>
            <person name="Glavina del Rio T."/>
            <person name="Hammon N."/>
            <person name="Israni S."/>
            <person name="Dalin E."/>
            <person name="Tice H."/>
            <person name="Pitluck S."/>
            <person name="Thompson L.S."/>
            <person name="Brettin T."/>
            <person name="Bruce D."/>
            <person name="Han C."/>
            <person name="Tapia R."/>
            <person name="Gilna P."/>
            <person name="Schmutz J."/>
            <person name="Larimer F."/>
            <person name="Land M."/>
            <person name="Hauser L."/>
            <person name="Kyrpides N."/>
            <person name="Mikhailova N."/>
            <person name="Janssen P.H."/>
            <person name="Kuske C.R."/>
            <person name="Richardson P."/>
        </authorList>
    </citation>
    <scope>NUCLEOTIDE SEQUENCE</scope>
    <source>
        <strain evidence="1">Ellin6076</strain>
    </source>
</reference>
<dbReference type="HOGENOM" id="CLU_724970_0_0_0"/>
<proteinExistence type="predicted"/>
<dbReference type="STRING" id="234267.Acid_7657"/>
<accession>Q01P64</accession>
<organism evidence="1">
    <name type="scientific">Solibacter usitatus (strain Ellin6076)</name>
    <dbReference type="NCBI Taxonomy" id="234267"/>
    <lineage>
        <taxon>Bacteria</taxon>
        <taxon>Pseudomonadati</taxon>
        <taxon>Acidobacteriota</taxon>
        <taxon>Terriglobia</taxon>
        <taxon>Bryobacterales</taxon>
        <taxon>Solibacteraceae</taxon>
        <taxon>Candidatus Solibacter</taxon>
    </lineage>
</organism>
<sequence length="403" mass="45495">MPVADRVVRTGGDFEGILTDIFRNAGWRLRRPTSARDRGVDLVFNAKDQKYIVELKVSSEGRRDRLIPLLSQAILQARELAQQFPEPAVPIAVVASRHIPLSVAEQIQQFARRYAPEVGVGVIDAEGFRSFAGAGLEGLDAKPHSRVVRHIGSAKRLPDLFSDLNQWMLKILLGQHLPESLLSIPRERIRNTSQLADVARVSMMSASRLVKQLITEGYIDEHEDHLHVVRADDLLDRWISANRPRSRDVPAHWIIKKDERQFLASVGQYAAESRTDPKPKSRVRNRLVKAQPRCCIGLFAAADALGLGFVRGVPPYLYLEGLDPNLLQRLGLSIEDSGRRPDVYIRVPSNKESIFRAAVIRDGLPVSDVLQVWLDTSTHPARGREQSDEIRRRIIRPLFVRER</sequence>
<dbReference type="InParanoid" id="Q01P64"/>
<dbReference type="KEGG" id="sus:Acid_7657"/>
<dbReference type="InterPro" id="IPR011335">
    <property type="entry name" value="Restrct_endonuc-II-like"/>
</dbReference>
<name>Q01P64_SOLUE</name>
<dbReference type="SUPFAM" id="SSF52980">
    <property type="entry name" value="Restriction endonuclease-like"/>
    <property type="match status" value="1"/>
</dbReference>
<dbReference type="EMBL" id="CP000473">
    <property type="protein sequence ID" value="ABJ88556.1"/>
    <property type="molecule type" value="Genomic_DNA"/>
</dbReference>
<dbReference type="AlphaFoldDB" id="Q01P64"/>
<evidence type="ECO:0000313" key="1">
    <source>
        <dbReference type="EMBL" id="ABJ88556.1"/>
    </source>
</evidence>
<dbReference type="eggNOG" id="COG1737">
    <property type="taxonomic scope" value="Bacteria"/>
</dbReference>
<gene>
    <name evidence="1" type="ordered locus">Acid_7657</name>
</gene>